<dbReference type="PANTHER" id="PTHR43442">
    <property type="entry name" value="GLUCONOKINASE-RELATED"/>
    <property type="match status" value="1"/>
</dbReference>
<dbReference type="InterPro" id="IPR027417">
    <property type="entry name" value="P-loop_NTPase"/>
</dbReference>
<evidence type="ECO:0000256" key="4">
    <source>
        <dbReference type="ARBA" id="ARBA00022679"/>
    </source>
</evidence>
<evidence type="ECO:0000256" key="9">
    <source>
        <dbReference type="RuleBase" id="RU363066"/>
    </source>
</evidence>
<dbReference type="NCBIfam" id="TIGR01313">
    <property type="entry name" value="therm_gnt_kin"/>
    <property type="match status" value="1"/>
</dbReference>
<evidence type="ECO:0000256" key="6">
    <source>
        <dbReference type="ARBA" id="ARBA00022777"/>
    </source>
</evidence>
<keyword evidence="4 9" id="KW-0808">Transferase</keyword>
<evidence type="ECO:0000256" key="8">
    <source>
        <dbReference type="ARBA" id="ARBA00048090"/>
    </source>
</evidence>
<sequence length="183" mass="19469">MTAAVVFPEPRRIIVMGVSGSGKTTVGAALAEELGAGFVDGDDLHAGAALAKMSAGLPLTDADREPWLRRVGETLRDASTAGSSIVIACSALRRRYRDTIRSTGGEPVYFIHLVADEAVLRDRVTTRADHFMPPALLTSQLATLEPLELDEEGGTYDATASWNRIAEQLGIPSPSGRHTKDSP</sequence>
<evidence type="ECO:0000256" key="1">
    <source>
        <dbReference type="ARBA" id="ARBA00004761"/>
    </source>
</evidence>
<name>A0ABN2R5L9_9MICO</name>
<dbReference type="InterPro" id="IPR006001">
    <property type="entry name" value="Therm_gnt_kin"/>
</dbReference>
<keyword evidence="11" id="KW-1185">Reference proteome</keyword>
<keyword evidence="6 9" id="KW-0418">Kinase</keyword>
<gene>
    <name evidence="10" type="ORF">GCM10009776_28150</name>
</gene>
<comment type="caution">
    <text evidence="10">The sequence shown here is derived from an EMBL/GenBank/DDBJ whole genome shotgun (WGS) entry which is preliminary data.</text>
</comment>
<comment type="pathway">
    <text evidence="1">Carbohydrate acid metabolism.</text>
</comment>
<dbReference type="CDD" id="cd02021">
    <property type="entry name" value="GntK"/>
    <property type="match status" value="1"/>
</dbReference>
<comment type="similarity">
    <text evidence="2 9">Belongs to the gluconokinase GntK/GntV family.</text>
</comment>
<evidence type="ECO:0000256" key="7">
    <source>
        <dbReference type="ARBA" id="ARBA00022840"/>
    </source>
</evidence>
<keyword evidence="7 9" id="KW-0067">ATP-binding</keyword>
<comment type="catalytic activity">
    <reaction evidence="8 9">
        <text>D-gluconate + ATP = 6-phospho-D-gluconate + ADP + H(+)</text>
        <dbReference type="Rhea" id="RHEA:19433"/>
        <dbReference type="ChEBI" id="CHEBI:15378"/>
        <dbReference type="ChEBI" id="CHEBI:18391"/>
        <dbReference type="ChEBI" id="CHEBI:30616"/>
        <dbReference type="ChEBI" id="CHEBI:58759"/>
        <dbReference type="ChEBI" id="CHEBI:456216"/>
        <dbReference type="EC" id="2.7.1.12"/>
    </reaction>
</comment>
<evidence type="ECO:0000313" key="11">
    <source>
        <dbReference type="Proteomes" id="UP001499933"/>
    </source>
</evidence>
<proteinExistence type="inferred from homology"/>
<protein>
    <recommendedName>
        <fullName evidence="3 9">Gluconokinase</fullName>
        <ecNumber evidence="3 9">2.7.1.12</ecNumber>
    </recommendedName>
</protein>
<keyword evidence="5 9" id="KW-0547">Nucleotide-binding</keyword>
<reference evidence="10 11" key="1">
    <citation type="journal article" date="2019" name="Int. J. Syst. Evol. Microbiol.">
        <title>The Global Catalogue of Microorganisms (GCM) 10K type strain sequencing project: providing services to taxonomists for standard genome sequencing and annotation.</title>
        <authorList>
            <consortium name="The Broad Institute Genomics Platform"/>
            <consortium name="The Broad Institute Genome Sequencing Center for Infectious Disease"/>
            <person name="Wu L."/>
            <person name="Ma J."/>
        </authorList>
    </citation>
    <scope>NUCLEOTIDE SEQUENCE [LARGE SCALE GENOMIC DNA]</scope>
    <source>
        <strain evidence="10 11">JCM 14901</strain>
    </source>
</reference>
<dbReference type="EMBL" id="BAAAOG010000006">
    <property type="protein sequence ID" value="GAA1963796.1"/>
    <property type="molecule type" value="Genomic_DNA"/>
</dbReference>
<evidence type="ECO:0000256" key="3">
    <source>
        <dbReference type="ARBA" id="ARBA00012054"/>
    </source>
</evidence>
<dbReference type="PANTHER" id="PTHR43442:SF3">
    <property type="entry name" value="GLUCONOKINASE-RELATED"/>
    <property type="match status" value="1"/>
</dbReference>
<dbReference type="EC" id="2.7.1.12" evidence="3 9"/>
<evidence type="ECO:0000256" key="2">
    <source>
        <dbReference type="ARBA" id="ARBA00008420"/>
    </source>
</evidence>
<evidence type="ECO:0000313" key="10">
    <source>
        <dbReference type="EMBL" id="GAA1963796.1"/>
    </source>
</evidence>
<dbReference type="Pfam" id="PF13671">
    <property type="entry name" value="AAA_33"/>
    <property type="match status" value="1"/>
</dbReference>
<dbReference type="Proteomes" id="UP001499933">
    <property type="component" value="Unassembled WGS sequence"/>
</dbReference>
<organism evidence="10 11">
    <name type="scientific">Microbacterium deminutum</name>
    <dbReference type="NCBI Taxonomy" id="344164"/>
    <lineage>
        <taxon>Bacteria</taxon>
        <taxon>Bacillati</taxon>
        <taxon>Actinomycetota</taxon>
        <taxon>Actinomycetes</taxon>
        <taxon>Micrococcales</taxon>
        <taxon>Microbacteriaceae</taxon>
        <taxon>Microbacterium</taxon>
    </lineage>
</organism>
<dbReference type="SUPFAM" id="SSF52540">
    <property type="entry name" value="P-loop containing nucleoside triphosphate hydrolases"/>
    <property type="match status" value="1"/>
</dbReference>
<dbReference type="Gene3D" id="3.40.50.300">
    <property type="entry name" value="P-loop containing nucleotide triphosphate hydrolases"/>
    <property type="match status" value="1"/>
</dbReference>
<accession>A0ABN2R5L9</accession>
<evidence type="ECO:0000256" key="5">
    <source>
        <dbReference type="ARBA" id="ARBA00022741"/>
    </source>
</evidence>